<evidence type="ECO:0000313" key="1">
    <source>
        <dbReference type="EMBL" id="QHT04382.1"/>
    </source>
</evidence>
<name>A0A6C0CJQ0_9ZZZZ</name>
<dbReference type="AlphaFoldDB" id="A0A6C0CJQ0"/>
<accession>A0A6C0CJQ0</accession>
<organism evidence="1">
    <name type="scientific">viral metagenome</name>
    <dbReference type="NCBI Taxonomy" id="1070528"/>
    <lineage>
        <taxon>unclassified sequences</taxon>
        <taxon>metagenomes</taxon>
        <taxon>organismal metagenomes</taxon>
    </lineage>
</organism>
<dbReference type="EMBL" id="MN739427">
    <property type="protein sequence ID" value="QHT04382.1"/>
    <property type="molecule type" value="Genomic_DNA"/>
</dbReference>
<proteinExistence type="predicted"/>
<reference evidence="1" key="1">
    <citation type="journal article" date="2020" name="Nature">
        <title>Giant virus diversity and host interactions through global metagenomics.</title>
        <authorList>
            <person name="Schulz F."/>
            <person name="Roux S."/>
            <person name="Paez-Espino D."/>
            <person name="Jungbluth S."/>
            <person name="Walsh D.A."/>
            <person name="Denef V.J."/>
            <person name="McMahon K.D."/>
            <person name="Konstantinidis K.T."/>
            <person name="Eloe-Fadrosh E.A."/>
            <person name="Kyrpides N.C."/>
            <person name="Woyke T."/>
        </authorList>
    </citation>
    <scope>NUCLEOTIDE SEQUENCE</scope>
    <source>
        <strain evidence="1">GVMAG-M-3300021185-45</strain>
    </source>
</reference>
<protein>
    <submittedName>
        <fullName evidence="1">Uncharacterized protein</fullName>
    </submittedName>
</protein>
<sequence>MGNCCGLCCYACFKNTFYSLELADSILSKIESHLKNHLPLKGSLQTWYISLKKDIYNQLRESIATRICRQLEDLHFPVLSANGFVKEHLAENIAFVISSCILNNDYQVYISTMEYQCLDIPTNTLFYTKPKIEVKTETLTSFVDYLIQIKDEAGNIKRVELHTENKTHHKIFDKRLEEKLIDILHQLSNQKINEIIKKSYMHFTSKHEEEERILSINKKNTEADRYSSFV</sequence>